<dbReference type="Pfam" id="PF02922">
    <property type="entry name" value="CBM_48"/>
    <property type="match status" value="1"/>
</dbReference>
<dbReference type="AlphaFoldDB" id="A0A942USK3"/>
<protein>
    <submittedName>
        <fullName evidence="3">Type I pullulanase</fullName>
        <ecNumber evidence="3">3.2.1.41</ecNumber>
    </submittedName>
</protein>
<dbReference type="SUPFAM" id="SSF81296">
    <property type="entry name" value="E set domains"/>
    <property type="match status" value="1"/>
</dbReference>
<sequence>MENNIYTDKTLGMIYEKDKTIIRVWSPLKEEISLILYPNSKSFKKEVLLMTKGKDGVHEIILKGDYNGYFYTFLIDENKEVTDPYSIGSSMNSTRSAIIDLKDTNPKGWDNHSIPDINSKKDAIIYEVHIKDFTFSKASGVKERGKYLGFIEYNTDYKGFKTGLNHLKELGVTHIHLMPIYDFFTVDEDKKKFSRSDNYNWGYDPELYNVPEGSYATNPEDPITRIKELKTLIMTLHNEGFKVIIDVVYNHTYKSQDSNFNIIMPNYYHRLNPNGSFSNGSGTGNEISSEKPMARKFIIDSLLYWVKEYKVDGFRFDLMALIDIDTIELAIEELRRINPAILIYGESWTAASTPLPYDKLTLKGKQKKLSFGFFNDRFRDGIKGDNNGISKGFVGGNTDLKLDVESGITGSIDYDYLHIGFAKKPIESINYINSHDDLIVYDKFKNTFPHMAEEDIERLNRLAFSIIFCSQGIPFFHGGNEFLRTKYMIHNTYKSNIEINQIDWSLKEKNINFFNYFKDLIILRKTYDEFRINDVKEIKKRLKFYHYTKSENVIVYTIAKENNHLLIIHNSEFFSIDISKNNILEHLNTSYGLDKKNLRVTPIFTNEGLIKDKTSIDLKAENLEIPYFSTYIYDIK</sequence>
<dbReference type="InterPro" id="IPR011840">
    <property type="entry name" value="PulA_typeI"/>
</dbReference>
<dbReference type="NCBIfam" id="TIGR02104">
    <property type="entry name" value="pulA_typeI"/>
    <property type="match status" value="1"/>
</dbReference>
<comment type="caution">
    <text evidence="3">The sequence shown here is derived from an EMBL/GenBank/DDBJ whole genome shotgun (WGS) entry which is preliminary data.</text>
</comment>
<reference evidence="3" key="1">
    <citation type="submission" date="2019-12" db="EMBL/GenBank/DDBJ databases">
        <title>Clostridiaceae gen. nov. sp. nov., isolated from sediment in Xinjiang, China.</title>
        <authorList>
            <person name="Zhang R."/>
        </authorList>
    </citation>
    <scope>NUCLEOTIDE SEQUENCE</scope>
    <source>
        <strain evidence="3">D2Q-11</strain>
    </source>
</reference>
<dbReference type="InterPro" id="IPR006047">
    <property type="entry name" value="GH13_cat_dom"/>
</dbReference>
<evidence type="ECO:0000256" key="1">
    <source>
        <dbReference type="ARBA" id="ARBA00008061"/>
    </source>
</evidence>
<dbReference type="InterPro" id="IPR004193">
    <property type="entry name" value="Glyco_hydro_13_N"/>
</dbReference>
<dbReference type="RefSeq" id="WP_203366291.1">
    <property type="nucleotide sequence ID" value="NZ_WSFT01000031.1"/>
</dbReference>
<feature type="domain" description="Glycosyl hydrolase family 13 catalytic" evidence="2">
    <location>
        <begin position="127"/>
        <end position="524"/>
    </location>
</feature>
<dbReference type="EMBL" id="WSFT01000031">
    <property type="protein sequence ID" value="MBS4538368.1"/>
    <property type="molecule type" value="Genomic_DNA"/>
</dbReference>
<dbReference type="GO" id="GO:0005975">
    <property type="term" value="P:carbohydrate metabolic process"/>
    <property type="evidence" value="ECO:0007669"/>
    <property type="project" value="InterPro"/>
</dbReference>
<comment type="similarity">
    <text evidence="1">Belongs to the glycosyl hydrolase 13 family.</text>
</comment>
<dbReference type="InterPro" id="IPR017853">
    <property type="entry name" value="GH"/>
</dbReference>
<dbReference type="SMART" id="SM00642">
    <property type="entry name" value="Aamy"/>
    <property type="match status" value="1"/>
</dbReference>
<keyword evidence="3" id="KW-0326">Glycosidase</keyword>
<dbReference type="Gene3D" id="2.60.40.10">
    <property type="entry name" value="Immunoglobulins"/>
    <property type="match status" value="1"/>
</dbReference>
<evidence type="ECO:0000313" key="4">
    <source>
        <dbReference type="Proteomes" id="UP000724672"/>
    </source>
</evidence>
<name>A0A942USK3_9FIRM</name>
<dbReference type="PANTHER" id="PTHR43002">
    <property type="entry name" value="GLYCOGEN DEBRANCHING ENZYME"/>
    <property type="match status" value="1"/>
</dbReference>
<dbReference type="Pfam" id="PF00128">
    <property type="entry name" value="Alpha-amylase"/>
    <property type="match status" value="1"/>
</dbReference>
<evidence type="ECO:0000259" key="2">
    <source>
        <dbReference type="SMART" id="SM00642"/>
    </source>
</evidence>
<proteinExistence type="inferred from homology"/>
<keyword evidence="3" id="KW-0378">Hydrolase</keyword>
<dbReference type="InterPro" id="IPR014756">
    <property type="entry name" value="Ig_E-set"/>
</dbReference>
<organism evidence="3 4">
    <name type="scientific">Anaeromonas frigoriresistens</name>
    <dbReference type="NCBI Taxonomy" id="2683708"/>
    <lineage>
        <taxon>Bacteria</taxon>
        <taxon>Bacillati</taxon>
        <taxon>Bacillota</taxon>
        <taxon>Tissierellia</taxon>
        <taxon>Tissierellales</taxon>
        <taxon>Thermohalobacteraceae</taxon>
        <taxon>Anaeromonas</taxon>
    </lineage>
</organism>
<dbReference type="CDD" id="cd11341">
    <property type="entry name" value="AmyAc_Pullulanase_LD-like"/>
    <property type="match status" value="1"/>
</dbReference>
<dbReference type="Proteomes" id="UP000724672">
    <property type="component" value="Unassembled WGS sequence"/>
</dbReference>
<gene>
    <name evidence="3" type="primary">pulA</name>
    <name evidence="3" type="ORF">GOQ27_07820</name>
</gene>
<dbReference type="SUPFAM" id="SSF51445">
    <property type="entry name" value="(Trans)glycosidases"/>
    <property type="match status" value="1"/>
</dbReference>
<dbReference type="Gene3D" id="3.20.20.80">
    <property type="entry name" value="Glycosidases"/>
    <property type="match status" value="1"/>
</dbReference>
<dbReference type="EC" id="3.2.1.41" evidence="3"/>
<dbReference type="GO" id="GO:0051060">
    <property type="term" value="F:pullulanase activity"/>
    <property type="evidence" value="ECO:0007669"/>
    <property type="project" value="UniProtKB-EC"/>
</dbReference>
<dbReference type="CDD" id="cd02860">
    <property type="entry name" value="E_set_Pullulanase"/>
    <property type="match status" value="1"/>
</dbReference>
<accession>A0A942USK3</accession>
<keyword evidence="4" id="KW-1185">Reference proteome</keyword>
<dbReference type="InterPro" id="IPR013783">
    <property type="entry name" value="Ig-like_fold"/>
</dbReference>
<evidence type="ECO:0000313" key="3">
    <source>
        <dbReference type="EMBL" id="MBS4538368.1"/>
    </source>
</evidence>